<evidence type="ECO:0000256" key="7">
    <source>
        <dbReference type="ARBA" id="ARBA00022519"/>
    </source>
</evidence>
<keyword evidence="13 15" id="KW-0472">Membrane</keyword>
<keyword evidence="10 15" id="KW-1278">Translocase</keyword>
<feature type="transmembrane region" description="Helical" evidence="16">
    <location>
        <begin position="67"/>
        <end position="86"/>
    </location>
</feature>
<evidence type="ECO:0000256" key="4">
    <source>
        <dbReference type="ARBA" id="ARBA00012943"/>
    </source>
</evidence>
<evidence type="ECO:0000256" key="9">
    <source>
        <dbReference type="ARBA" id="ARBA00022857"/>
    </source>
</evidence>
<dbReference type="InterPro" id="IPR012136">
    <property type="entry name" value="NADH_DH_b"/>
</dbReference>
<evidence type="ECO:0000256" key="2">
    <source>
        <dbReference type="ARBA" id="ARBA00004429"/>
    </source>
</evidence>
<dbReference type="PANTHER" id="PTHR44758">
    <property type="entry name" value="NAD(P) TRANSHYDROGENASE SUBUNIT BETA"/>
    <property type="match status" value="1"/>
</dbReference>
<keyword evidence="11 16" id="KW-1133">Transmembrane helix</keyword>
<feature type="transmembrane region" description="Helical" evidence="16">
    <location>
        <begin position="243"/>
        <end position="262"/>
    </location>
</feature>
<evidence type="ECO:0000256" key="12">
    <source>
        <dbReference type="ARBA" id="ARBA00023027"/>
    </source>
</evidence>
<comment type="subcellular location">
    <subcellularLocation>
        <location evidence="2">Cell inner membrane</location>
        <topology evidence="2">Multi-pass membrane protein</topology>
    </subcellularLocation>
</comment>
<comment type="function">
    <text evidence="1 15">The transhydrogenation between NADH and NADP is coupled to respiration and ATP hydrolysis and functions as a proton pump across the membrane.</text>
</comment>
<dbReference type="GO" id="GO:0050661">
    <property type="term" value="F:NADP binding"/>
    <property type="evidence" value="ECO:0007669"/>
    <property type="project" value="InterPro"/>
</dbReference>
<gene>
    <name evidence="18" type="ORF">C7K08_01070</name>
</gene>
<evidence type="ECO:0000256" key="11">
    <source>
        <dbReference type="ARBA" id="ARBA00022989"/>
    </source>
</evidence>
<evidence type="ECO:0000256" key="14">
    <source>
        <dbReference type="ARBA" id="ARBA00048202"/>
    </source>
</evidence>
<comment type="similarity">
    <text evidence="3 15">Belongs to the PNT beta subunit family.</text>
</comment>
<evidence type="ECO:0000256" key="13">
    <source>
        <dbReference type="ARBA" id="ARBA00023136"/>
    </source>
</evidence>
<feature type="transmembrane region" description="Helical" evidence="16">
    <location>
        <begin position="12"/>
        <end position="32"/>
    </location>
</feature>
<feature type="transmembrane region" description="Helical" evidence="16">
    <location>
        <begin position="191"/>
        <end position="211"/>
    </location>
</feature>
<dbReference type="GO" id="GO:0008750">
    <property type="term" value="F:proton-translocating NAD(P)+ transhydrogenase activity"/>
    <property type="evidence" value="ECO:0007669"/>
    <property type="project" value="UniProtKB-EC"/>
</dbReference>
<evidence type="ECO:0000259" key="17">
    <source>
        <dbReference type="Pfam" id="PF02233"/>
    </source>
</evidence>
<dbReference type="GO" id="GO:0005886">
    <property type="term" value="C:plasma membrane"/>
    <property type="evidence" value="ECO:0007669"/>
    <property type="project" value="UniProtKB-SubCell"/>
</dbReference>
<dbReference type="Pfam" id="PF02233">
    <property type="entry name" value="PNTB"/>
    <property type="match status" value="1"/>
</dbReference>
<keyword evidence="6 15" id="KW-1003">Cell membrane</keyword>
<dbReference type="RefSeq" id="WP_106498796.1">
    <property type="nucleotide sequence ID" value="NZ_PXVC01000002.1"/>
</dbReference>
<protein>
    <recommendedName>
        <fullName evidence="5 15">NAD(P) transhydrogenase subunit beta</fullName>
        <ecNumber evidence="4 15">7.1.1.1</ecNumber>
    </recommendedName>
    <alternativeName>
        <fullName evidence="15">Nicotinamide nucleotide transhydrogenase subunit beta</fullName>
    </alternativeName>
</protein>
<dbReference type="InterPro" id="IPR029035">
    <property type="entry name" value="DHS-like_NAD/FAD-binding_dom"/>
</dbReference>
<keyword evidence="7 15" id="KW-0997">Cell inner membrane</keyword>
<proteinExistence type="inferred from homology"/>
<dbReference type="PANTHER" id="PTHR44758:SF1">
    <property type="entry name" value="NAD(P) TRANSHYDROGENASE SUBUNIT BETA"/>
    <property type="match status" value="1"/>
</dbReference>
<accession>A0A2P7EHT1</accession>
<dbReference type="EC" id="7.1.1.1" evidence="4 15"/>
<feature type="transmembrane region" description="Helical" evidence="16">
    <location>
        <begin position="125"/>
        <end position="148"/>
    </location>
</feature>
<dbReference type="Proteomes" id="UP000240206">
    <property type="component" value="Unassembled WGS sequence"/>
</dbReference>
<evidence type="ECO:0000256" key="6">
    <source>
        <dbReference type="ARBA" id="ARBA00022475"/>
    </source>
</evidence>
<dbReference type="Gene3D" id="3.40.50.1220">
    <property type="entry name" value="TPP-binding domain"/>
    <property type="match status" value="1"/>
</dbReference>
<evidence type="ECO:0000313" key="18">
    <source>
        <dbReference type="EMBL" id="PSI02785.1"/>
    </source>
</evidence>
<keyword evidence="9 15" id="KW-0521">NADP</keyword>
<dbReference type="STRING" id="1910958.BTM30_03420"/>
<dbReference type="InterPro" id="IPR034300">
    <property type="entry name" value="PNTB-like"/>
</dbReference>
<evidence type="ECO:0000256" key="15">
    <source>
        <dbReference type="PIRNR" id="PIRNR000204"/>
    </source>
</evidence>
<comment type="caution">
    <text evidence="18">The sequence shown here is derived from an EMBL/GenBank/DDBJ whole genome shotgun (WGS) entry which is preliminary data.</text>
</comment>
<evidence type="ECO:0000256" key="16">
    <source>
        <dbReference type="SAM" id="Phobius"/>
    </source>
</evidence>
<reference evidence="19" key="1">
    <citation type="submission" date="2018-03" db="EMBL/GenBank/DDBJ databases">
        <title>Ecological and genomic features of two cosmopolitan and abundant freshwater picocyanobacteria.</title>
        <authorList>
            <person name="Cabello-Yeves P.J."/>
            <person name="Picazo A."/>
            <person name="Camacho A."/>
            <person name="Callieri C."/>
            <person name="Rosselli R."/>
            <person name="Roda-Garcia J."/>
            <person name="Coutinho F.H."/>
            <person name="Rodriguez-Valera F."/>
        </authorList>
    </citation>
    <scope>NUCLEOTIDE SEQUENCE [LARGE SCALE GENOMIC DNA]</scope>
    <source>
        <strain evidence="19">Tous</strain>
    </source>
</reference>
<evidence type="ECO:0000256" key="5">
    <source>
        <dbReference type="ARBA" id="ARBA00014581"/>
    </source>
</evidence>
<evidence type="ECO:0000256" key="8">
    <source>
        <dbReference type="ARBA" id="ARBA00022692"/>
    </source>
</evidence>
<evidence type="ECO:0000256" key="1">
    <source>
        <dbReference type="ARBA" id="ARBA00003943"/>
    </source>
</evidence>
<comment type="catalytic activity">
    <reaction evidence="14 15">
        <text>NAD(+) + NADPH + H(+)(in) = NADH + NADP(+) + H(+)(out)</text>
        <dbReference type="Rhea" id="RHEA:47992"/>
        <dbReference type="ChEBI" id="CHEBI:15378"/>
        <dbReference type="ChEBI" id="CHEBI:57540"/>
        <dbReference type="ChEBI" id="CHEBI:57783"/>
        <dbReference type="ChEBI" id="CHEBI:57945"/>
        <dbReference type="ChEBI" id="CHEBI:58349"/>
        <dbReference type="EC" id="7.1.1.1"/>
    </reaction>
</comment>
<feature type="transmembrane region" description="Helical" evidence="16">
    <location>
        <begin position="98"/>
        <end position="119"/>
    </location>
</feature>
<keyword evidence="12 15" id="KW-0520">NAD</keyword>
<dbReference type="EMBL" id="PXVC01000002">
    <property type="protein sequence ID" value="PSI02785.1"/>
    <property type="molecule type" value="Genomic_DNA"/>
</dbReference>
<organism evidence="18 19">
    <name type="scientific">Synechococcus lacustris str. Tous</name>
    <dbReference type="NCBI Taxonomy" id="1910958"/>
    <lineage>
        <taxon>Bacteria</taxon>
        <taxon>Bacillati</taxon>
        <taxon>Cyanobacteriota</taxon>
        <taxon>Cyanophyceae</taxon>
        <taxon>Synechococcales</taxon>
        <taxon>Synechococcaceae</taxon>
        <taxon>Synechococcus</taxon>
    </lineage>
</organism>
<keyword evidence="8 16" id="KW-0812">Transmembrane</keyword>
<feature type="domain" description="NADP transhydrogenase beta-like" evidence="17">
    <location>
        <begin position="22"/>
        <end position="463"/>
    </location>
</feature>
<feature type="transmembrane region" description="Helical" evidence="16">
    <location>
        <begin position="44"/>
        <end position="61"/>
    </location>
</feature>
<feature type="transmembrane region" description="Helical" evidence="16">
    <location>
        <begin position="169"/>
        <end position="185"/>
    </location>
</feature>
<dbReference type="PIRSF" id="PIRSF000204">
    <property type="entry name" value="PNTB"/>
    <property type="match status" value="1"/>
</dbReference>
<sequence>MININSFNDLSWLPLTHAPLDLAAVLLLALGIKGLGKVRSARAANRLAALALAIAVLGLLLQQGLQGWPWLLAGAVAGSLLGVLVAQKAAMTAMPQLVALFNGCGGMASLLVALAAAALPTQTGLLALVSIVVSVLVGGITFSGSLVAMAKLQEWLQTPAWMLQPARHWVNGLTAASALALGWWVCSGHSIALLPLALLSLLLGVGLTLPIGGADMPVVISLLNSYSGVAAAAAGFVVGSELLIVAGAMVGTAGLILTQVMCNAMNRSLTSVLFGGALGGASATSADQGEYSGVTSCSPEECAMTLEQAQRVVFVPGYGLAVAQAQHSLKEVAQLLERHGVEVSYAIHPVAGRMPGHMNVLLAEADVPYDQLIEMEAINPDFPRTDVVIVLGANDVVNPQARTDASSPLFGMPVLHVEEAATVFVVKRSLGAGYAGIRNSLFECPNTSMIFGDAKQVLNGLAQELRELGVGKTTKDLAKVA</sequence>
<dbReference type="AlphaFoldDB" id="A0A2P7EHT1"/>
<evidence type="ECO:0000256" key="10">
    <source>
        <dbReference type="ARBA" id="ARBA00022967"/>
    </source>
</evidence>
<dbReference type="SUPFAM" id="SSF52467">
    <property type="entry name" value="DHS-like NAD/FAD-binding domain"/>
    <property type="match status" value="1"/>
</dbReference>
<evidence type="ECO:0000313" key="19">
    <source>
        <dbReference type="Proteomes" id="UP000240206"/>
    </source>
</evidence>
<name>A0A2P7EHT1_9SYNE</name>
<keyword evidence="19" id="KW-1185">Reference proteome</keyword>
<evidence type="ECO:0000256" key="3">
    <source>
        <dbReference type="ARBA" id="ARBA00007919"/>
    </source>
</evidence>